<feature type="transmembrane region" description="Helical" evidence="7">
    <location>
        <begin position="226"/>
        <end position="249"/>
    </location>
</feature>
<feature type="transmembrane region" description="Helical" evidence="7">
    <location>
        <begin position="350"/>
        <end position="368"/>
    </location>
</feature>
<keyword evidence="9" id="KW-1185">Reference proteome</keyword>
<evidence type="ECO:0000313" key="9">
    <source>
        <dbReference type="Proteomes" id="UP000593567"/>
    </source>
</evidence>
<dbReference type="InterPro" id="IPR012404">
    <property type="entry name" value="UCP036436"/>
</dbReference>
<evidence type="ECO:0000256" key="1">
    <source>
        <dbReference type="ARBA" id="ARBA00004141"/>
    </source>
</evidence>
<feature type="transmembrane region" description="Helical" evidence="7">
    <location>
        <begin position="169"/>
        <end position="189"/>
    </location>
</feature>
<keyword evidence="5 7" id="KW-1133">Transmembrane helix</keyword>
<evidence type="ECO:0000256" key="5">
    <source>
        <dbReference type="ARBA" id="ARBA00022989"/>
    </source>
</evidence>
<dbReference type="PANTHER" id="PTHR13146">
    <property type="match status" value="1"/>
</dbReference>
<feature type="transmembrane region" description="Helical" evidence="7">
    <location>
        <begin position="269"/>
        <end position="286"/>
    </location>
</feature>
<feature type="transmembrane region" description="Helical" evidence="7">
    <location>
        <begin position="92"/>
        <end position="112"/>
    </location>
</feature>
<dbReference type="OrthoDB" id="29773at2759"/>
<name>A0A7J7IRW1_BUGNE</name>
<accession>A0A7J7IRW1</accession>
<organism evidence="8 9">
    <name type="scientific">Bugula neritina</name>
    <name type="common">Brown bryozoan</name>
    <name type="synonym">Sertularia neritina</name>
    <dbReference type="NCBI Taxonomy" id="10212"/>
    <lineage>
        <taxon>Eukaryota</taxon>
        <taxon>Metazoa</taxon>
        <taxon>Spiralia</taxon>
        <taxon>Lophotrochozoa</taxon>
        <taxon>Bryozoa</taxon>
        <taxon>Gymnolaemata</taxon>
        <taxon>Cheilostomatida</taxon>
        <taxon>Flustrina</taxon>
        <taxon>Buguloidea</taxon>
        <taxon>Bugulidae</taxon>
        <taxon>Bugula</taxon>
    </lineage>
</organism>
<evidence type="ECO:0000256" key="3">
    <source>
        <dbReference type="ARBA" id="ARBA00022597"/>
    </source>
</evidence>
<dbReference type="Pfam" id="PF04142">
    <property type="entry name" value="Nuc_sug_transp"/>
    <property type="match status" value="1"/>
</dbReference>
<dbReference type="Gene3D" id="1.10.3730.20">
    <property type="match status" value="1"/>
</dbReference>
<evidence type="ECO:0000256" key="6">
    <source>
        <dbReference type="ARBA" id="ARBA00023136"/>
    </source>
</evidence>
<keyword evidence="3" id="KW-0762">Sugar transport</keyword>
<dbReference type="EMBL" id="VXIV02003488">
    <property type="protein sequence ID" value="KAF6016683.1"/>
    <property type="molecule type" value="Genomic_DNA"/>
</dbReference>
<feature type="transmembrane region" description="Helical" evidence="7">
    <location>
        <begin position="195"/>
        <end position="214"/>
    </location>
</feature>
<dbReference type="SUPFAM" id="SSF103481">
    <property type="entry name" value="Multidrug resistance efflux transporter EmrE"/>
    <property type="match status" value="1"/>
</dbReference>
<keyword evidence="6 7" id="KW-0472">Membrane</keyword>
<feature type="transmembrane region" description="Helical" evidence="7">
    <location>
        <begin position="139"/>
        <end position="157"/>
    </location>
</feature>
<protein>
    <submittedName>
        <fullName evidence="8">SLC35F6</fullName>
    </submittedName>
</protein>
<dbReference type="AlphaFoldDB" id="A0A7J7IRW1"/>
<keyword evidence="3" id="KW-0813">Transport</keyword>
<proteinExistence type="inferred from homology"/>
<evidence type="ECO:0000256" key="7">
    <source>
        <dbReference type="SAM" id="Phobius"/>
    </source>
</evidence>
<dbReference type="InterPro" id="IPR037185">
    <property type="entry name" value="EmrE-like"/>
</dbReference>
<comment type="caution">
    <text evidence="8">The sequence shown here is derived from an EMBL/GenBank/DDBJ whole genome shotgun (WGS) entry which is preliminary data.</text>
</comment>
<evidence type="ECO:0000313" key="8">
    <source>
        <dbReference type="EMBL" id="KAF6016683.1"/>
    </source>
</evidence>
<dbReference type="InterPro" id="IPR007271">
    <property type="entry name" value="Nuc_sug_transpt"/>
</dbReference>
<sequence length="419" mass="46121">MSDHISISNLPSTGDLSEKVRESGFAEIVTCKVEDMAWTVYQFFLSGLMLITGSINTLSTKWADTSNGTGNPYYGEKYADLRRFDHPFLQSVGMFLGEFSCLLVFKIAFLMAKRKAESGQEVSVGLSKLIDGNQSFNPLVFWPAALCDMCGTTLMYIGLNMTDASSFQMLRGAVIVFTALLSVIFLRKIITNQMWLGILFVILGLVVVGLADFLNPGTSSKTNSDTNLVITGDLLIVMAQIITACQMVYEEKFVSHHNVAPLQAVGWEGIFGFGTLSLLLIPMYYIKVGKGGSFITADPYYRLENALDAFYQMGSNWQIIVAQVGNVVSIAFFNFSGISVTRELSATTRMVLDSLRTIVVWVVSVIVWDPFNAVQIPGFILLGLGTAIYNGLLTKPFKRLVARCRGRSYDDGEAEPLLS</sequence>
<dbReference type="GO" id="GO:0015165">
    <property type="term" value="F:pyrimidine nucleotide-sugar transmembrane transporter activity"/>
    <property type="evidence" value="ECO:0007669"/>
    <property type="project" value="InterPro"/>
</dbReference>
<comment type="subcellular location">
    <subcellularLocation>
        <location evidence="1">Membrane</location>
        <topology evidence="1">Multi-pass membrane protein</topology>
    </subcellularLocation>
</comment>
<dbReference type="Proteomes" id="UP000593567">
    <property type="component" value="Unassembled WGS sequence"/>
</dbReference>
<comment type="similarity">
    <text evidence="2">Belongs to the nucleotide-sugar transporter family. SLC35A subfamily.</text>
</comment>
<evidence type="ECO:0000256" key="4">
    <source>
        <dbReference type="ARBA" id="ARBA00022692"/>
    </source>
</evidence>
<reference evidence="8" key="1">
    <citation type="submission" date="2020-06" db="EMBL/GenBank/DDBJ databases">
        <title>Draft genome of Bugula neritina, a colonial animal packing powerful symbionts and potential medicines.</title>
        <authorList>
            <person name="Rayko M."/>
        </authorList>
    </citation>
    <scope>NUCLEOTIDE SEQUENCE [LARGE SCALE GENOMIC DNA]</scope>
    <source>
        <strain evidence="8">Kwan_BN1</strain>
    </source>
</reference>
<dbReference type="PANTHER" id="PTHR13146:SF0">
    <property type="entry name" value="SOLUTE CARRIER FAMILY 35 MEMBER F6"/>
    <property type="match status" value="1"/>
</dbReference>
<dbReference type="GO" id="GO:0000139">
    <property type="term" value="C:Golgi membrane"/>
    <property type="evidence" value="ECO:0007669"/>
    <property type="project" value="InterPro"/>
</dbReference>
<feature type="transmembrane region" description="Helical" evidence="7">
    <location>
        <begin position="374"/>
        <end position="393"/>
    </location>
</feature>
<dbReference type="PIRSF" id="PIRSF036436">
    <property type="entry name" value="UCP036436"/>
    <property type="match status" value="1"/>
</dbReference>
<evidence type="ECO:0000256" key="2">
    <source>
        <dbReference type="ARBA" id="ARBA00009976"/>
    </source>
</evidence>
<keyword evidence="4 7" id="KW-0812">Transmembrane</keyword>
<gene>
    <name evidence="8" type="ORF">EB796_025004</name>
</gene>